<dbReference type="Pfam" id="PF08123">
    <property type="entry name" value="DOT1"/>
    <property type="match status" value="1"/>
</dbReference>
<dbReference type="SUPFAM" id="SSF53335">
    <property type="entry name" value="S-adenosyl-L-methionine-dependent methyltransferases"/>
    <property type="match status" value="1"/>
</dbReference>
<dbReference type="GO" id="GO:0006281">
    <property type="term" value="P:DNA repair"/>
    <property type="evidence" value="ECO:0007669"/>
    <property type="project" value="TreeGrafter"/>
</dbReference>
<dbReference type="PROSITE" id="PS51569">
    <property type="entry name" value="DOT1"/>
    <property type="match status" value="1"/>
</dbReference>
<comment type="caution">
    <text evidence="14">The sequence shown here is derived from an EMBL/GenBank/DDBJ whole genome shotgun (WGS) entry which is preliminary data.</text>
</comment>
<dbReference type="PANTHER" id="PTHR21451">
    <property type="entry name" value="HISTONE H3 METHYLTRANSFERASE"/>
    <property type="match status" value="1"/>
</dbReference>
<dbReference type="SUPFAM" id="SSF63829">
    <property type="entry name" value="Calcium-dependent phosphotriesterase"/>
    <property type="match status" value="1"/>
</dbReference>
<dbReference type="InterPro" id="IPR011042">
    <property type="entry name" value="6-blade_b-propeller_TolB-like"/>
</dbReference>
<comment type="similarity">
    <text evidence="11">Belongs to the class I-like SAM-binding methyltransferase superfamily. DOT1 family.</text>
</comment>
<evidence type="ECO:0000256" key="8">
    <source>
        <dbReference type="ARBA" id="ARBA00023242"/>
    </source>
</evidence>
<feature type="chain" id="PRO_5032408587" description="Histone-lysine N-methyltransferase, H3 lysine-79 specific" evidence="12">
    <location>
        <begin position="21"/>
        <end position="599"/>
    </location>
</feature>
<dbReference type="Proteomes" id="UP000663845">
    <property type="component" value="Unassembled WGS sequence"/>
</dbReference>
<keyword evidence="5 11" id="KW-0808">Transferase</keyword>
<dbReference type="EC" id="2.1.1.360" evidence="2 11"/>
<accession>A0A815I0B9</accession>
<feature type="domain" description="DOT1" evidence="13">
    <location>
        <begin position="270"/>
        <end position="599"/>
    </location>
</feature>
<comment type="miscellaneous">
    <text evidence="11">In contrast to other lysine histone methyltransferases, it does not contain a SET domain, suggesting the existence of another mechanism for methylation of lysine residues of histones.</text>
</comment>
<dbReference type="PANTHER" id="PTHR21451:SF0">
    <property type="entry name" value="HISTONE-LYSINE N-METHYLTRANSFERASE, H3 LYSINE-79 SPECIFIC"/>
    <property type="match status" value="1"/>
</dbReference>
<evidence type="ECO:0000259" key="13">
    <source>
        <dbReference type="PROSITE" id="PS51569"/>
    </source>
</evidence>
<evidence type="ECO:0000256" key="5">
    <source>
        <dbReference type="ARBA" id="ARBA00022679"/>
    </source>
</evidence>
<dbReference type="GO" id="GO:0005634">
    <property type="term" value="C:nucleus"/>
    <property type="evidence" value="ECO:0007669"/>
    <property type="project" value="UniProtKB-SubCell"/>
</dbReference>
<evidence type="ECO:0000256" key="11">
    <source>
        <dbReference type="RuleBase" id="RU271113"/>
    </source>
</evidence>
<sequence length="599" mass="66758">MRSVFLTSIYLCLLLAYSEGASLKSSASCMVDSCSSGDQGGSCSLSSLCYSFQTSKNKTVCAPAANCSLFDACSSTKTCASNNSVCVINSCCLTPICMPTAMTAICSSISNATTNSTSSGTSTIDAICPAAIWSDMEQIAVNLTSFSLYFYYNSNDFYLDTKNNYFLIDGNNRRIIKIRANDTSNFTVIGAPNTTITYTPYKVFVDSNGTVYSAESGWGIGIYGYNTYYRVVQYVEGNGTDGTVLFGDVTCGNQMNQVCQCGGLFVDRQGFIYYSDPSNYRVVKITPFTMMLTVVAGTGGNGTAGSNLDQLNNPGGIYVDTNNTLYVADTSNKFACESTPELRTISQKTLLRTHIDLNDLTIIKAYAEAYNQIVNNILSNKKHHKISSREHLRLILKLSSETQNQTTVNPKLLTNEYSFDLIDELLTKFSLRSDDIFIHLDCSYSLVLLQIAAMISCKKVIGIEKNSSIKKIEENFRFWMKWFGKSYSDFQIIEGDFFDKNFRSILKSGNVIFVNNKTFSNDKNHNLKLCFYDLQSGSRIISTKPFIESNNRVTARNINDIDSIISLRLIENLKTNTQLTFYLHTIDYSKIEQYFHRKV</sequence>
<dbReference type="EMBL" id="CAJNOG010000792">
    <property type="protein sequence ID" value="CAF1359099.1"/>
    <property type="molecule type" value="Genomic_DNA"/>
</dbReference>
<evidence type="ECO:0000313" key="14">
    <source>
        <dbReference type="EMBL" id="CAF1359099.1"/>
    </source>
</evidence>
<evidence type="ECO:0000256" key="4">
    <source>
        <dbReference type="ARBA" id="ARBA00022603"/>
    </source>
</evidence>
<keyword evidence="4 11" id="KW-0489">Methyltransferase</keyword>
<dbReference type="GO" id="GO:0032259">
    <property type="term" value="P:methylation"/>
    <property type="evidence" value="ECO:0007669"/>
    <property type="project" value="UniProtKB-KW"/>
</dbReference>
<organism evidence="14 15">
    <name type="scientific">Adineta steineri</name>
    <dbReference type="NCBI Taxonomy" id="433720"/>
    <lineage>
        <taxon>Eukaryota</taxon>
        <taxon>Metazoa</taxon>
        <taxon>Spiralia</taxon>
        <taxon>Gnathifera</taxon>
        <taxon>Rotifera</taxon>
        <taxon>Eurotatoria</taxon>
        <taxon>Bdelloidea</taxon>
        <taxon>Adinetida</taxon>
        <taxon>Adinetidae</taxon>
        <taxon>Adineta</taxon>
    </lineage>
</organism>
<keyword evidence="8 11" id="KW-0539">Nucleus</keyword>
<comment type="function">
    <text evidence="11">Histone methyltransferase that specifically trimethylates histone H3 to form H3K79me3. This methylation is required for telomere silencing and for the pachytene checkpoint during the meiotic cell cycle by allowing the recruitment of RAD9 to double strand breaks. Nucleosomes are preferred as substrate compared to free histone.</text>
</comment>
<dbReference type="Gene3D" id="2.120.10.30">
    <property type="entry name" value="TolB, C-terminal domain"/>
    <property type="match status" value="1"/>
</dbReference>
<dbReference type="Gene3D" id="3.40.50.150">
    <property type="entry name" value="Vaccinia Virus protein VP39"/>
    <property type="match status" value="1"/>
</dbReference>
<name>A0A815I0B9_9BILA</name>
<feature type="signal peptide" evidence="12">
    <location>
        <begin position="1"/>
        <end position="20"/>
    </location>
</feature>
<evidence type="ECO:0000313" key="15">
    <source>
        <dbReference type="Proteomes" id="UP000663845"/>
    </source>
</evidence>
<evidence type="ECO:0000256" key="6">
    <source>
        <dbReference type="ARBA" id="ARBA00022691"/>
    </source>
</evidence>
<keyword evidence="12" id="KW-0732">Signal</keyword>
<dbReference type="FunFam" id="3.40.50.150:FF:000033">
    <property type="entry name" value="Histone-lysine N-methyltransferase, H3 lysine-79 specific"/>
    <property type="match status" value="1"/>
</dbReference>
<keyword evidence="6 11" id="KW-0949">S-adenosyl-L-methionine</keyword>
<evidence type="ECO:0000256" key="12">
    <source>
        <dbReference type="SAM" id="SignalP"/>
    </source>
</evidence>
<dbReference type="GO" id="GO:0000077">
    <property type="term" value="P:DNA damage checkpoint signaling"/>
    <property type="evidence" value="ECO:0007669"/>
    <property type="project" value="TreeGrafter"/>
</dbReference>
<dbReference type="GO" id="GO:0140956">
    <property type="term" value="F:histone H3K79 trimethyltransferase activity"/>
    <property type="evidence" value="ECO:0007669"/>
    <property type="project" value="UniProtKB-EC"/>
</dbReference>
<gene>
    <name evidence="14" type="ORF">JYZ213_LOCUS35477</name>
</gene>
<comment type="subcellular location">
    <subcellularLocation>
        <location evidence="1 11">Nucleus</location>
    </subcellularLocation>
</comment>
<keyword evidence="7 11" id="KW-0156">Chromatin regulator</keyword>
<reference evidence="14" key="1">
    <citation type="submission" date="2021-02" db="EMBL/GenBank/DDBJ databases">
        <authorList>
            <person name="Nowell W R."/>
        </authorList>
    </citation>
    <scope>NUCLEOTIDE SEQUENCE</scope>
</reference>
<evidence type="ECO:0000256" key="2">
    <source>
        <dbReference type="ARBA" id="ARBA00012190"/>
    </source>
</evidence>
<proteinExistence type="inferred from homology"/>
<dbReference type="InterPro" id="IPR029063">
    <property type="entry name" value="SAM-dependent_MTases_sf"/>
</dbReference>
<evidence type="ECO:0000256" key="1">
    <source>
        <dbReference type="ARBA" id="ARBA00004123"/>
    </source>
</evidence>
<evidence type="ECO:0000256" key="9">
    <source>
        <dbReference type="ARBA" id="ARBA00029821"/>
    </source>
</evidence>
<dbReference type="AlphaFoldDB" id="A0A815I0B9"/>
<evidence type="ECO:0000256" key="3">
    <source>
        <dbReference type="ARBA" id="ARBA00020987"/>
    </source>
</evidence>
<evidence type="ECO:0000256" key="10">
    <source>
        <dbReference type="ARBA" id="ARBA00047770"/>
    </source>
</evidence>
<comment type="catalytic activity">
    <reaction evidence="10 11">
        <text>L-lysyl(79)-[histone H3] + 3 S-adenosyl-L-methionine = N(6),N(6),N(6)-trimethyl-L-lysyl(79)-[histone H3] + 3 S-adenosyl-L-homocysteine + 3 H(+)</text>
        <dbReference type="Rhea" id="RHEA:60328"/>
        <dbReference type="Rhea" id="RHEA-COMP:15549"/>
        <dbReference type="Rhea" id="RHEA-COMP:15552"/>
        <dbReference type="ChEBI" id="CHEBI:15378"/>
        <dbReference type="ChEBI" id="CHEBI:29969"/>
        <dbReference type="ChEBI" id="CHEBI:57856"/>
        <dbReference type="ChEBI" id="CHEBI:59789"/>
        <dbReference type="ChEBI" id="CHEBI:61961"/>
        <dbReference type="EC" id="2.1.1.360"/>
    </reaction>
</comment>
<dbReference type="InterPro" id="IPR025789">
    <property type="entry name" value="DOT1_dom"/>
</dbReference>
<dbReference type="InterPro" id="IPR030445">
    <property type="entry name" value="H3-K79_meTrfase"/>
</dbReference>
<evidence type="ECO:0000256" key="7">
    <source>
        <dbReference type="ARBA" id="ARBA00022853"/>
    </source>
</evidence>
<protein>
    <recommendedName>
        <fullName evidence="3 11">Histone-lysine N-methyltransferase, H3 lysine-79 specific</fullName>
        <ecNumber evidence="2 11">2.1.1.360</ecNumber>
    </recommendedName>
    <alternativeName>
        <fullName evidence="9 11">Histone H3-K79 methyltransferase</fullName>
    </alternativeName>
</protein>